<dbReference type="InterPro" id="IPR017907">
    <property type="entry name" value="Znf_RING_CS"/>
</dbReference>
<keyword evidence="3" id="KW-0862">Zinc</keyword>
<dbReference type="GO" id="GO:0061630">
    <property type="term" value="F:ubiquitin protein ligase activity"/>
    <property type="evidence" value="ECO:0007669"/>
    <property type="project" value="TreeGrafter"/>
</dbReference>
<comment type="caution">
    <text evidence="11">The sequence shown here is derived from an EMBL/GenBank/DDBJ whole genome shotgun (WGS) entry which is preliminary data.</text>
</comment>
<keyword evidence="8" id="KW-0732">Signal</keyword>
<dbReference type="PROSITE" id="PS50089">
    <property type="entry name" value="ZF_RING_2"/>
    <property type="match status" value="1"/>
</dbReference>
<keyword evidence="2 5" id="KW-0863">Zinc-finger</keyword>
<dbReference type="OrthoDB" id="1630758at2759"/>
<evidence type="ECO:0000256" key="1">
    <source>
        <dbReference type="ARBA" id="ARBA00022723"/>
    </source>
</evidence>
<feature type="chain" id="PRO_5018318999" evidence="8">
    <location>
        <begin position="22"/>
        <end position="348"/>
    </location>
</feature>
<dbReference type="PANTHER" id="PTHR15898">
    <property type="entry name" value="BIFUNCTIONAL APOPTOSIS REGULATOR"/>
    <property type="match status" value="1"/>
</dbReference>
<gene>
    <name evidence="11" type="ORF">D0863_11076</name>
</gene>
<comment type="subcellular location">
    <subcellularLocation>
        <location evidence="6">Nucleus</location>
    </subcellularLocation>
</comment>
<evidence type="ECO:0000256" key="2">
    <source>
        <dbReference type="ARBA" id="ARBA00022771"/>
    </source>
</evidence>
<sequence length="348" mass="39429">MNAADNCMGAATFLIICFVAATSPPEMDSAPRITRSSKRRRVDERDAEGSKVKEDASGAMSNTNNAASPGEIEQIDADDQCPICHLLLYRPVVTHCNHAMCESCMAHWADVSVTSQMKIVDVDEEPSEFNPVSGVEAKCPMCRTATSASLDEERSERLRARYPSTWEERKVEEEGDLSRNSAEIQTITVYIGNRHALVRDAEDANVHEWTFFVRPSRTDIIEEVQILLHPTFRPSRIIRQRPPYAIKRYGWGYFTIQAYVILKAGYSWVSNEAEDSPDGASKGMLPLEWTLDFNGFGGKGSMGRCRLKVKNDRDWEDISEEGEQDEAEMRRLVRQYERDGRYQPAEED</sequence>
<feature type="compositionally biased region" description="Basic and acidic residues" evidence="7">
    <location>
        <begin position="41"/>
        <end position="56"/>
    </location>
</feature>
<dbReference type="AlphaFoldDB" id="A0A3M7DD37"/>
<evidence type="ECO:0000259" key="10">
    <source>
        <dbReference type="PROSITE" id="PS51037"/>
    </source>
</evidence>
<dbReference type="GO" id="GO:0008270">
    <property type="term" value="F:zinc ion binding"/>
    <property type="evidence" value="ECO:0007669"/>
    <property type="project" value="UniProtKB-KW"/>
</dbReference>
<dbReference type="Pfam" id="PF03366">
    <property type="entry name" value="YEATS"/>
    <property type="match status" value="1"/>
</dbReference>
<dbReference type="SUPFAM" id="SSF57850">
    <property type="entry name" value="RING/U-box"/>
    <property type="match status" value="1"/>
</dbReference>
<proteinExistence type="predicted"/>
<dbReference type="EMBL" id="QWIP01000506">
    <property type="protein sequence ID" value="RMY62053.1"/>
    <property type="molecule type" value="Genomic_DNA"/>
</dbReference>
<dbReference type="InterPro" id="IPR018957">
    <property type="entry name" value="Znf_C3HC4_RING-type"/>
</dbReference>
<evidence type="ECO:0000256" key="5">
    <source>
        <dbReference type="PROSITE-ProRule" id="PRU00175"/>
    </source>
</evidence>
<keyword evidence="4 6" id="KW-0539">Nucleus</keyword>
<dbReference type="PROSITE" id="PS51037">
    <property type="entry name" value="YEATS"/>
    <property type="match status" value="1"/>
</dbReference>
<dbReference type="Gene3D" id="3.30.40.10">
    <property type="entry name" value="Zinc/RING finger domain, C3HC4 (zinc finger)"/>
    <property type="match status" value="1"/>
</dbReference>
<dbReference type="Proteomes" id="UP000269276">
    <property type="component" value="Unassembled WGS sequence"/>
</dbReference>
<dbReference type="SMART" id="SM00184">
    <property type="entry name" value="RING"/>
    <property type="match status" value="1"/>
</dbReference>
<feature type="signal peptide" evidence="8">
    <location>
        <begin position="1"/>
        <end position="21"/>
    </location>
</feature>
<evidence type="ECO:0000256" key="7">
    <source>
        <dbReference type="SAM" id="MobiDB-lite"/>
    </source>
</evidence>
<dbReference type="Gene3D" id="2.60.40.1970">
    <property type="entry name" value="YEATS domain"/>
    <property type="match status" value="1"/>
</dbReference>
<dbReference type="PANTHER" id="PTHR15898:SF13">
    <property type="entry name" value="BIFUNCTIONAL APOPTOSIS REGULATOR"/>
    <property type="match status" value="1"/>
</dbReference>
<feature type="domain" description="YEATS" evidence="10">
    <location>
        <begin position="179"/>
        <end position="348"/>
    </location>
</feature>
<feature type="domain" description="RING-type" evidence="9">
    <location>
        <begin position="81"/>
        <end position="143"/>
    </location>
</feature>
<dbReference type="GO" id="GO:0043161">
    <property type="term" value="P:proteasome-mediated ubiquitin-dependent protein catabolic process"/>
    <property type="evidence" value="ECO:0007669"/>
    <property type="project" value="TreeGrafter"/>
</dbReference>
<evidence type="ECO:0000256" key="4">
    <source>
        <dbReference type="ARBA" id="ARBA00023242"/>
    </source>
</evidence>
<evidence type="ECO:0000256" key="6">
    <source>
        <dbReference type="PROSITE-ProRule" id="PRU00376"/>
    </source>
</evidence>
<evidence type="ECO:0000256" key="8">
    <source>
        <dbReference type="SAM" id="SignalP"/>
    </source>
</evidence>
<dbReference type="PROSITE" id="PS00518">
    <property type="entry name" value="ZF_RING_1"/>
    <property type="match status" value="1"/>
</dbReference>
<dbReference type="InterPro" id="IPR013083">
    <property type="entry name" value="Znf_RING/FYVE/PHD"/>
</dbReference>
<evidence type="ECO:0000313" key="12">
    <source>
        <dbReference type="Proteomes" id="UP000269276"/>
    </source>
</evidence>
<protein>
    <submittedName>
        <fullName evidence="11">Uncharacterized protein</fullName>
    </submittedName>
</protein>
<organism evidence="11 12">
    <name type="scientific">Hortaea werneckii</name>
    <name type="common">Black yeast</name>
    <name type="synonym">Cladosporium werneckii</name>
    <dbReference type="NCBI Taxonomy" id="91943"/>
    <lineage>
        <taxon>Eukaryota</taxon>
        <taxon>Fungi</taxon>
        <taxon>Dikarya</taxon>
        <taxon>Ascomycota</taxon>
        <taxon>Pezizomycotina</taxon>
        <taxon>Dothideomycetes</taxon>
        <taxon>Dothideomycetidae</taxon>
        <taxon>Mycosphaerellales</taxon>
        <taxon>Teratosphaeriaceae</taxon>
        <taxon>Hortaea</taxon>
    </lineage>
</organism>
<dbReference type="VEuPathDB" id="FungiDB:BTJ68_03780"/>
<dbReference type="InterPro" id="IPR038704">
    <property type="entry name" value="YEAST_sf"/>
</dbReference>
<evidence type="ECO:0000259" key="9">
    <source>
        <dbReference type="PROSITE" id="PS50089"/>
    </source>
</evidence>
<dbReference type="InterPro" id="IPR055129">
    <property type="entry name" value="YEATS_dom"/>
</dbReference>
<feature type="region of interest" description="Disordered" evidence="7">
    <location>
        <begin position="27"/>
        <end position="69"/>
    </location>
</feature>
<evidence type="ECO:0000313" key="11">
    <source>
        <dbReference type="EMBL" id="RMY62053.1"/>
    </source>
</evidence>
<accession>A0A3M7DD37</accession>
<keyword evidence="1" id="KW-0479">Metal-binding</keyword>
<dbReference type="InterPro" id="IPR001841">
    <property type="entry name" value="Znf_RING"/>
</dbReference>
<dbReference type="Pfam" id="PF00097">
    <property type="entry name" value="zf-C3HC4"/>
    <property type="match status" value="1"/>
</dbReference>
<name>A0A3M7DD37_HORWE</name>
<dbReference type="GO" id="GO:0005634">
    <property type="term" value="C:nucleus"/>
    <property type="evidence" value="ECO:0007669"/>
    <property type="project" value="UniProtKB-SubCell"/>
</dbReference>
<evidence type="ECO:0000256" key="3">
    <source>
        <dbReference type="ARBA" id="ARBA00022833"/>
    </source>
</evidence>
<reference evidence="11 12" key="1">
    <citation type="journal article" date="2018" name="BMC Genomics">
        <title>Genomic evidence for intraspecific hybridization in a clonal and extremely halotolerant yeast.</title>
        <authorList>
            <person name="Gostincar C."/>
            <person name="Stajich J.E."/>
            <person name="Zupancic J."/>
            <person name="Zalar P."/>
            <person name="Gunde-Cimerman N."/>
        </authorList>
    </citation>
    <scope>NUCLEOTIDE SEQUENCE [LARGE SCALE GENOMIC DNA]</scope>
    <source>
        <strain evidence="11 12">EXF-2682</strain>
    </source>
</reference>